<feature type="signal peptide" evidence="2">
    <location>
        <begin position="1"/>
        <end position="17"/>
    </location>
</feature>
<dbReference type="OrthoDB" id="5279008at2759"/>
<dbReference type="InterPro" id="IPR001810">
    <property type="entry name" value="F-box_dom"/>
</dbReference>
<sequence length="686" mass="77115">MSALASVPLEVLFLVTAYLPIEDIKSLRFTCKELHERAQPAYNDELYGRRTYFATIPDLQALLNFTKHPSKANLRLKHLRLDVASPYIHIRPSLFRTILEEDPKELKPPELFHREGFIVHNSHFEALEQTEDQALLFAALQNLPNLEIIEFVDRPGPPSEKSLAMHYPTLMTRRYRDEFLIFYKEYASRQKRGRLSSLFSYMITALKNSPCRIKEILLGDPVHPYMLVTHGMFHILRRHLKDMQPAFENLRILELNLTQPSHDYSGPLGFDPIFGIPGNNDTLQCIPEFLREVLPNTETLKLRFEDVVGDFRFDQRHGNSISFDPNMLLMKVELNLPRLKRLELQMIPFKEAELKDGVLKPHRGTLRHLLFEDCTLQEEPQMWSSVFEMLEDELSLDSFSFFTKSIDRKLRIGKIPNVFKVSGNVNSGRHVCEVRISRKNDLVNTTFKGGLKLVQAFEETLARNAARSNDPFNNNPILHSDDDLLNPLDNANGAHMHDDAFDDWDDEFDDDDFGPPLPMMPFLPGIGPPPHLHIHPPGPIAPPPQPIELYTAQPDPNGIPDHLFPGLQSAPIDPTGNFRRIGIPGIGPPNNTHPPGSVAIPSFIIPATYLNTAALEGQPRTAQNILRNLTANALDIGVNVTPQDAGDTAGGAAGPSTGPAAGPSTGPTLGLLSPFDFSNILPYFNN</sequence>
<comment type="caution">
    <text evidence="4">The sequence shown here is derived from an EMBL/GenBank/DDBJ whole genome shotgun (WGS) entry which is preliminary data.</text>
</comment>
<keyword evidence="2" id="KW-0732">Signal</keyword>
<feature type="chain" id="PRO_5004547678" description="F-box domain-containing protein" evidence="2">
    <location>
        <begin position="18"/>
        <end position="686"/>
    </location>
</feature>
<accession>S8A2L0</accession>
<feature type="compositionally biased region" description="Low complexity" evidence="1">
    <location>
        <begin position="654"/>
        <end position="667"/>
    </location>
</feature>
<evidence type="ECO:0000256" key="2">
    <source>
        <dbReference type="SAM" id="SignalP"/>
    </source>
</evidence>
<dbReference type="EMBL" id="AQGS01001161">
    <property type="protein sequence ID" value="EPS35391.1"/>
    <property type="molecule type" value="Genomic_DNA"/>
</dbReference>
<dbReference type="HOGENOM" id="CLU_401148_0_0_1"/>
<name>S8A2L0_DACHA</name>
<evidence type="ECO:0000259" key="3">
    <source>
        <dbReference type="PROSITE" id="PS50181"/>
    </source>
</evidence>
<organism evidence="4 5">
    <name type="scientific">Dactylellina haptotyla (strain CBS 200.50)</name>
    <name type="common">Nematode-trapping fungus</name>
    <name type="synonym">Monacrosporium haptotylum</name>
    <dbReference type="NCBI Taxonomy" id="1284197"/>
    <lineage>
        <taxon>Eukaryota</taxon>
        <taxon>Fungi</taxon>
        <taxon>Dikarya</taxon>
        <taxon>Ascomycota</taxon>
        <taxon>Pezizomycotina</taxon>
        <taxon>Orbiliomycetes</taxon>
        <taxon>Orbiliales</taxon>
        <taxon>Orbiliaceae</taxon>
        <taxon>Dactylellina</taxon>
    </lineage>
</organism>
<reference evidence="4 5" key="1">
    <citation type="journal article" date="2013" name="PLoS Genet.">
        <title>Genomic mechanisms accounting for the adaptation to parasitism in nematode-trapping fungi.</title>
        <authorList>
            <person name="Meerupati T."/>
            <person name="Andersson K.M."/>
            <person name="Friman E."/>
            <person name="Kumar D."/>
            <person name="Tunlid A."/>
            <person name="Ahren D."/>
        </authorList>
    </citation>
    <scope>NUCLEOTIDE SEQUENCE [LARGE SCALE GENOMIC DNA]</scope>
    <source>
        <strain evidence="4 5">CBS 200.50</strain>
    </source>
</reference>
<dbReference type="eggNOG" id="ENOG502SIJ0">
    <property type="taxonomic scope" value="Eukaryota"/>
</dbReference>
<dbReference type="PROSITE" id="PS50181">
    <property type="entry name" value="FBOX"/>
    <property type="match status" value="1"/>
</dbReference>
<feature type="region of interest" description="Disordered" evidence="1">
    <location>
        <begin position="644"/>
        <end position="667"/>
    </location>
</feature>
<gene>
    <name evidence="4" type="ORF">H072_11253</name>
</gene>
<evidence type="ECO:0000256" key="1">
    <source>
        <dbReference type="SAM" id="MobiDB-lite"/>
    </source>
</evidence>
<evidence type="ECO:0000313" key="4">
    <source>
        <dbReference type="EMBL" id="EPS35391.1"/>
    </source>
</evidence>
<keyword evidence="5" id="KW-1185">Reference proteome</keyword>
<dbReference type="Proteomes" id="UP000015100">
    <property type="component" value="Unassembled WGS sequence"/>
</dbReference>
<dbReference type="OMA" id="RTYFATI"/>
<dbReference type="AlphaFoldDB" id="S8A2L0"/>
<protein>
    <recommendedName>
        <fullName evidence="3">F-box domain-containing protein</fullName>
    </recommendedName>
</protein>
<proteinExistence type="predicted"/>
<reference evidence="5" key="2">
    <citation type="submission" date="2013-04" db="EMBL/GenBank/DDBJ databases">
        <title>Genomic mechanisms accounting for the adaptation to parasitism in nematode-trapping fungi.</title>
        <authorList>
            <person name="Ahren D.G."/>
        </authorList>
    </citation>
    <scope>NUCLEOTIDE SEQUENCE [LARGE SCALE GENOMIC DNA]</scope>
    <source>
        <strain evidence="5">CBS 200.50</strain>
    </source>
</reference>
<feature type="domain" description="F-box" evidence="3">
    <location>
        <begin position="1"/>
        <end position="50"/>
    </location>
</feature>
<dbReference type="STRING" id="1284197.S8A2L0"/>
<evidence type="ECO:0000313" key="5">
    <source>
        <dbReference type="Proteomes" id="UP000015100"/>
    </source>
</evidence>